<dbReference type="EMBL" id="RBAM01000001">
    <property type="protein sequence ID" value="RKN77680.1"/>
    <property type="molecule type" value="Genomic_DNA"/>
</dbReference>
<sequence>MGDPVQRPLDFIRDYLATAYGLNPGELTGSRSFDSLELDSIAQVEMFVTVSDHYGIQLNDSLARGNTTLQETADLVQEALEAAGGRQQDASAID</sequence>
<dbReference type="SUPFAM" id="SSF47336">
    <property type="entry name" value="ACP-like"/>
    <property type="match status" value="1"/>
</dbReference>
<dbReference type="OrthoDB" id="4232073at2"/>
<dbReference type="AlphaFoldDB" id="A0A3B0BXU0"/>
<feature type="domain" description="Carrier" evidence="1">
    <location>
        <begin position="6"/>
        <end position="80"/>
    </location>
</feature>
<dbReference type="Pfam" id="PF00550">
    <property type="entry name" value="PP-binding"/>
    <property type="match status" value="1"/>
</dbReference>
<accession>A0A3B0BXU0</accession>
<dbReference type="PROSITE" id="PS50075">
    <property type="entry name" value="CARRIER"/>
    <property type="match status" value="1"/>
</dbReference>
<dbReference type="Gene3D" id="1.10.1200.10">
    <property type="entry name" value="ACP-like"/>
    <property type="match status" value="1"/>
</dbReference>
<name>A0A3B0BXU0_9ACTN</name>
<reference evidence="2 3" key="1">
    <citation type="journal article" date="2015" name="Antonie Van Leeuwenhoek">
        <title>Streptomyces klenkii sp. nov., isolated from deep marine sediment.</title>
        <authorList>
            <person name="Veyisoglu A."/>
            <person name="Sahin N."/>
        </authorList>
    </citation>
    <scope>NUCLEOTIDE SEQUENCE [LARGE SCALE GENOMIC DNA]</scope>
    <source>
        <strain evidence="2 3">KCTC 29202</strain>
    </source>
</reference>
<organism evidence="2 3">
    <name type="scientific">Streptomyces klenkii</name>
    <dbReference type="NCBI Taxonomy" id="1420899"/>
    <lineage>
        <taxon>Bacteria</taxon>
        <taxon>Bacillati</taxon>
        <taxon>Actinomycetota</taxon>
        <taxon>Actinomycetes</taxon>
        <taxon>Kitasatosporales</taxon>
        <taxon>Streptomycetaceae</taxon>
        <taxon>Streptomyces</taxon>
    </lineage>
</organism>
<comment type="caution">
    <text evidence="2">The sequence shown here is derived from an EMBL/GenBank/DDBJ whole genome shotgun (WGS) entry which is preliminary data.</text>
</comment>
<dbReference type="Proteomes" id="UP000270343">
    <property type="component" value="Unassembled WGS sequence"/>
</dbReference>
<evidence type="ECO:0000313" key="3">
    <source>
        <dbReference type="Proteomes" id="UP000270343"/>
    </source>
</evidence>
<keyword evidence="3" id="KW-1185">Reference proteome</keyword>
<proteinExistence type="predicted"/>
<dbReference type="RefSeq" id="WP_120753297.1">
    <property type="nucleotide sequence ID" value="NZ_RBAM01000001.1"/>
</dbReference>
<protein>
    <submittedName>
        <fullName evidence="2">Acyl carrier protein</fullName>
    </submittedName>
</protein>
<evidence type="ECO:0000259" key="1">
    <source>
        <dbReference type="PROSITE" id="PS50075"/>
    </source>
</evidence>
<dbReference type="InterPro" id="IPR036736">
    <property type="entry name" value="ACP-like_sf"/>
</dbReference>
<dbReference type="InterPro" id="IPR009081">
    <property type="entry name" value="PP-bd_ACP"/>
</dbReference>
<evidence type="ECO:0000313" key="2">
    <source>
        <dbReference type="EMBL" id="RKN77680.1"/>
    </source>
</evidence>
<gene>
    <name evidence="2" type="ORF">D7231_02975</name>
</gene>